<dbReference type="Proteomes" id="UP000886069">
    <property type="component" value="Unassembled WGS sequence"/>
</dbReference>
<dbReference type="PANTHER" id="PTHR43793:SF2">
    <property type="entry name" value="BIFUNCTIONAL PROTEIN HLDE"/>
    <property type="match status" value="1"/>
</dbReference>
<comment type="caution">
    <text evidence="4">The sequence shown here is derived from an EMBL/GenBank/DDBJ whole genome shotgun (WGS) entry which is preliminary data.</text>
</comment>
<dbReference type="NCBIfam" id="TIGR00125">
    <property type="entry name" value="cyt_tran_rel"/>
    <property type="match status" value="1"/>
</dbReference>
<dbReference type="PANTHER" id="PTHR43793">
    <property type="entry name" value="FAD SYNTHASE"/>
    <property type="match status" value="1"/>
</dbReference>
<proteinExistence type="predicted"/>
<protein>
    <submittedName>
        <fullName evidence="4">D-glycero-beta-D-manno-heptose 1-phosphate adenylyltransferase</fullName>
    </submittedName>
</protein>
<dbReference type="SUPFAM" id="SSF52374">
    <property type="entry name" value="Nucleotidylyl transferase"/>
    <property type="match status" value="1"/>
</dbReference>
<dbReference type="InterPro" id="IPR050385">
    <property type="entry name" value="Archaeal_FAD_synthase"/>
</dbReference>
<accession>A0A7V2AW80</accession>
<dbReference type="Gene3D" id="3.40.50.620">
    <property type="entry name" value="HUPs"/>
    <property type="match status" value="1"/>
</dbReference>
<dbReference type="InterPro" id="IPR004821">
    <property type="entry name" value="Cyt_trans-like"/>
</dbReference>
<feature type="non-terminal residue" evidence="4">
    <location>
        <position position="146"/>
    </location>
</feature>
<dbReference type="EMBL" id="DSEC01000584">
    <property type="protein sequence ID" value="HER44412.1"/>
    <property type="molecule type" value="Genomic_DNA"/>
</dbReference>
<name>A0A7V2AW80_UNCEI</name>
<keyword evidence="2 4" id="KW-0548">Nucleotidyltransferase</keyword>
<evidence type="ECO:0000259" key="3">
    <source>
        <dbReference type="Pfam" id="PF01467"/>
    </source>
</evidence>
<dbReference type="InterPro" id="IPR014729">
    <property type="entry name" value="Rossmann-like_a/b/a_fold"/>
</dbReference>
<dbReference type="GO" id="GO:0016779">
    <property type="term" value="F:nucleotidyltransferase activity"/>
    <property type="evidence" value="ECO:0007669"/>
    <property type="project" value="UniProtKB-KW"/>
</dbReference>
<evidence type="ECO:0000256" key="2">
    <source>
        <dbReference type="ARBA" id="ARBA00022695"/>
    </source>
</evidence>
<dbReference type="Pfam" id="PF01467">
    <property type="entry name" value="CTP_transf_like"/>
    <property type="match status" value="1"/>
</dbReference>
<organism evidence="4">
    <name type="scientific">Eiseniibacteriota bacterium</name>
    <dbReference type="NCBI Taxonomy" id="2212470"/>
    <lineage>
        <taxon>Bacteria</taxon>
        <taxon>Candidatus Eiseniibacteriota</taxon>
    </lineage>
</organism>
<gene>
    <name evidence="4" type="ORF">ENO08_08130</name>
</gene>
<reference evidence="4" key="1">
    <citation type="journal article" date="2020" name="mSystems">
        <title>Genome- and Community-Level Interaction Insights into Carbon Utilization and Element Cycling Functions of Hydrothermarchaeota in Hydrothermal Sediment.</title>
        <authorList>
            <person name="Zhou Z."/>
            <person name="Liu Y."/>
            <person name="Xu W."/>
            <person name="Pan J."/>
            <person name="Luo Z.H."/>
            <person name="Li M."/>
        </authorList>
    </citation>
    <scope>NUCLEOTIDE SEQUENCE [LARGE SCALE GENOMIC DNA]</scope>
    <source>
        <strain evidence="4">SpSt-1233</strain>
    </source>
</reference>
<dbReference type="AlphaFoldDB" id="A0A7V2AW80"/>
<feature type="domain" description="Cytidyltransferase-like" evidence="3">
    <location>
        <begin position="31"/>
        <end position="133"/>
    </location>
</feature>
<sequence>MTSHDERYFREVSGLAARVRAARGQGGRLVLANGCFDVLHVGHVRYLEGAAAQGEILVVALNDDESTRRLKGPGRPVFPEDERAEMLLAMRPVDFVLLFSGDTVDGVIRELRPDVHAKGTDYTVDSVPEIETAREVGCVTVIVGDP</sequence>
<keyword evidence="1" id="KW-0808">Transferase</keyword>
<evidence type="ECO:0000313" key="4">
    <source>
        <dbReference type="EMBL" id="HER44412.1"/>
    </source>
</evidence>
<evidence type="ECO:0000256" key="1">
    <source>
        <dbReference type="ARBA" id="ARBA00022679"/>
    </source>
</evidence>